<protein>
    <submittedName>
        <fullName evidence="3">DegT/DnrJ/EryC1/StrS aminotransferase family protein</fullName>
    </submittedName>
</protein>
<keyword evidence="3" id="KW-0032">Aminotransferase</keyword>
<dbReference type="RefSeq" id="WP_093663372.1">
    <property type="nucleotide sequence ID" value="NZ_FOET01000027.1"/>
</dbReference>
<comment type="similarity">
    <text evidence="2">Belongs to the DegT/DnrJ/EryC1 family.</text>
</comment>
<evidence type="ECO:0000256" key="1">
    <source>
        <dbReference type="ARBA" id="ARBA00022898"/>
    </source>
</evidence>
<dbReference type="AlphaFoldDB" id="A0A1H9KPA7"/>
<dbReference type="Gene3D" id="3.90.1150.10">
    <property type="entry name" value="Aspartate Aminotransferase, domain 1"/>
    <property type="match status" value="1"/>
</dbReference>
<name>A0A1H9KPA7_9ACTN</name>
<dbReference type="InterPro" id="IPR000653">
    <property type="entry name" value="DegT/StrS_aminotransferase"/>
</dbReference>
<dbReference type="Gene3D" id="3.40.640.10">
    <property type="entry name" value="Type I PLP-dependent aspartate aminotransferase-like (Major domain)"/>
    <property type="match status" value="1"/>
</dbReference>
<dbReference type="InterPro" id="IPR015422">
    <property type="entry name" value="PyrdxlP-dep_Trfase_small"/>
</dbReference>
<dbReference type="GO" id="GO:0008483">
    <property type="term" value="F:transaminase activity"/>
    <property type="evidence" value="ECO:0007669"/>
    <property type="project" value="UniProtKB-KW"/>
</dbReference>
<reference evidence="4" key="1">
    <citation type="submission" date="2016-10" db="EMBL/GenBank/DDBJ databases">
        <authorList>
            <person name="Varghese N."/>
            <person name="Submissions S."/>
        </authorList>
    </citation>
    <scope>NUCLEOTIDE SEQUENCE [LARGE SCALE GENOMIC DNA]</scope>
    <source>
        <strain evidence="4">CGMCC 4.3519</strain>
    </source>
</reference>
<dbReference type="Proteomes" id="UP000199055">
    <property type="component" value="Unassembled WGS sequence"/>
</dbReference>
<dbReference type="InterPro" id="IPR015421">
    <property type="entry name" value="PyrdxlP-dep_Trfase_major"/>
</dbReference>
<dbReference type="InterPro" id="IPR015424">
    <property type="entry name" value="PyrdxlP-dep_Trfase"/>
</dbReference>
<dbReference type="SUPFAM" id="SSF53383">
    <property type="entry name" value="PLP-dependent transferases"/>
    <property type="match status" value="1"/>
</dbReference>
<proteinExistence type="inferred from homology"/>
<organism evidence="3 4">
    <name type="scientific">Streptomyces radiopugnans</name>
    <dbReference type="NCBI Taxonomy" id="403935"/>
    <lineage>
        <taxon>Bacteria</taxon>
        <taxon>Bacillati</taxon>
        <taxon>Actinomycetota</taxon>
        <taxon>Actinomycetes</taxon>
        <taxon>Kitasatosporales</taxon>
        <taxon>Streptomycetaceae</taxon>
        <taxon>Streptomyces</taxon>
    </lineage>
</organism>
<gene>
    <name evidence="3" type="ORF">SAMN05216481_1272</name>
</gene>
<dbReference type="PANTHER" id="PTHR30244">
    <property type="entry name" value="TRANSAMINASE"/>
    <property type="match status" value="1"/>
</dbReference>
<dbReference type="GO" id="GO:0030170">
    <property type="term" value="F:pyridoxal phosphate binding"/>
    <property type="evidence" value="ECO:0007669"/>
    <property type="project" value="TreeGrafter"/>
</dbReference>
<dbReference type="Pfam" id="PF01041">
    <property type="entry name" value="DegT_DnrJ_EryC1"/>
    <property type="match status" value="2"/>
</dbReference>
<dbReference type="STRING" id="403935.SAMN05216481_1272"/>
<evidence type="ECO:0000313" key="4">
    <source>
        <dbReference type="Proteomes" id="UP000199055"/>
    </source>
</evidence>
<dbReference type="PANTHER" id="PTHR30244:SF36">
    <property type="entry name" value="3-OXO-GLUCOSE-6-PHOSPHATE:GLUTAMATE AMINOTRANSFERASE"/>
    <property type="match status" value="1"/>
</dbReference>
<keyword evidence="4" id="KW-1185">Reference proteome</keyword>
<sequence>MGTTTLSDTLRAGLEKQGIGIGDEVVVPAYCDSEVAAAVRGVGALPVFADIDPGSFCIDPVSVAAVVNERTAAVVPVHLFGHPADMVCLHALAQRHGMKVVESGGPAVVSSVEAVRRRQHAEFLSARLTGVVVPRVAAGVRHTYEQYVVRVPGNGRPDRDAFKHALRARGVRCHVPVRTPVHRLPQFRTDVRLPETERAAAECLALPLEASMTRRELQRIVSACNALGGLLMEPAC</sequence>
<evidence type="ECO:0000313" key="3">
    <source>
        <dbReference type="EMBL" id="SER00942.1"/>
    </source>
</evidence>
<keyword evidence="3" id="KW-0808">Transferase</keyword>
<dbReference type="GO" id="GO:0000271">
    <property type="term" value="P:polysaccharide biosynthetic process"/>
    <property type="evidence" value="ECO:0007669"/>
    <property type="project" value="TreeGrafter"/>
</dbReference>
<evidence type="ECO:0000256" key="2">
    <source>
        <dbReference type="ARBA" id="ARBA00037999"/>
    </source>
</evidence>
<dbReference type="EMBL" id="FOET01000027">
    <property type="protein sequence ID" value="SER00942.1"/>
    <property type="molecule type" value="Genomic_DNA"/>
</dbReference>
<keyword evidence="1" id="KW-0663">Pyridoxal phosphate</keyword>
<accession>A0A1H9KPA7</accession>